<feature type="region of interest" description="Disordered" evidence="8">
    <location>
        <begin position="75"/>
        <end position="95"/>
    </location>
</feature>
<dbReference type="GO" id="GO:0004521">
    <property type="term" value="F:RNA endonuclease activity"/>
    <property type="evidence" value="ECO:0007669"/>
    <property type="project" value="UniProtKB-UniRule"/>
</dbReference>
<dbReference type="OrthoDB" id="9807740at2"/>
<keyword evidence="10" id="KW-1185">Reference proteome</keyword>
<evidence type="ECO:0000256" key="7">
    <source>
        <dbReference type="HAMAP-Rule" id="MF_00009"/>
    </source>
</evidence>
<dbReference type="GO" id="GO:0004222">
    <property type="term" value="F:metalloendopeptidase activity"/>
    <property type="evidence" value="ECO:0007669"/>
    <property type="project" value="InterPro"/>
</dbReference>
<dbReference type="Gene3D" id="3.40.390.30">
    <property type="entry name" value="Metalloproteases ('zincins'), catalytic domain"/>
    <property type="match status" value="1"/>
</dbReference>
<dbReference type="GO" id="GO:0008270">
    <property type="term" value="F:zinc ion binding"/>
    <property type="evidence" value="ECO:0007669"/>
    <property type="project" value="UniProtKB-UniRule"/>
</dbReference>
<keyword evidence="7" id="KW-0690">Ribosome biogenesis</keyword>
<feature type="binding site" evidence="7">
    <location>
        <position position="133"/>
    </location>
    <ligand>
        <name>Zn(2+)</name>
        <dbReference type="ChEBI" id="CHEBI:29105"/>
        <note>catalytic</note>
    </ligand>
</feature>
<dbReference type="PANTHER" id="PTHR46986:SF1">
    <property type="entry name" value="ENDORIBONUCLEASE YBEY, CHLOROPLASTIC"/>
    <property type="match status" value="1"/>
</dbReference>
<comment type="caution">
    <text evidence="9">The sequence shown here is derived from an EMBL/GenBank/DDBJ whole genome shotgun (WGS) entry which is preliminary data.</text>
</comment>
<dbReference type="SUPFAM" id="SSF55486">
    <property type="entry name" value="Metalloproteases ('zincins'), catalytic domain"/>
    <property type="match status" value="1"/>
</dbReference>
<evidence type="ECO:0000256" key="4">
    <source>
        <dbReference type="ARBA" id="ARBA00022759"/>
    </source>
</evidence>
<name>A0A369TKF3_9RHOB</name>
<dbReference type="Pfam" id="PF02130">
    <property type="entry name" value="YbeY"/>
    <property type="match status" value="1"/>
</dbReference>
<evidence type="ECO:0000256" key="6">
    <source>
        <dbReference type="ARBA" id="ARBA00022833"/>
    </source>
</evidence>
<dbReference type="InterPro" id="IPR023091">
    <property type="entry name" value="MetalPrtase_cat_dom_sf_prd"/>
</dbReference>
<evidence type="ECO:0000313" key="10">
    <source>
        <dbReference type="Proteomes" id="UP000253977"/>
    </source>
</evidence>
<feature type="compositionally biased region" description="Low complexity" evidence="8">
    <location>
        <begin position="80"/>
        <end position="90"/>
    </location>
</feature>
<keyword evidence="3 7" id="KW-0479">Metal-binding</keyword>
<evidence type="ECO:0000256" key="3">
    <source>
        <dbReference type="ARBA" id="ARBA00022723"/>
    </source>
</evidence>
<keyword evidence="6 7" id="KW-0862">Zinc</keyword>
<dbReference type="HAMAP" id="MF_00009">
    <property type="entry name" value="Endoribonucl_YbeY"/>
    <property type="match status" value="1"/>
</dbReference>
<comment type="subcellular location">
    <subcellularLocation>
        <location evidence="7">Cytoplasm</location>
    </subcellularLocation>
</comment>
<dbReference type="GO" id="GO:0005737">
    <property type="term" value="C:cytoplasm"/>
    <property type="evidence" value="ECO:0007669"/>
    <property type="project" value="UniProtKB-SubCell"/>
</dbReference>
<dbReference type="GO" id="GO:0006364">
    <property type="term" value="P:rRNA processing"/>
    <property type="evidence" value="ECO:0007669"/>
    <property type="project" value="UniProtKB-UniRule"/>
</dbReference>
<dbReference type="InterPro" id="IPR002036">
    <property type="entry name" value="YbeY"/>
</dbReference>
<evidence type="ECO:0000256" key="1">
    <source>
        <dbReference type="ARBA" id="ARBA00010875"/>
    </source>
</evidence>
<evidence type="ECO:0000256" key="8">
    <source>
        <dbReference type="SAM" id="MobiDB-lite"/>
    </source>
</evidence>
<accession>A0A369TKF3</accession>
<reference evidence="9 10" key="1">
    <citation type="submission" date="2018-07" db="EMBL/GenBank/DDBJ databases">
        <title>Thalassococcus profundi sp. nov., a marine bacterium isolated from deep seawater of Okinawa Trough.</title>
        <authorList>
            <person name="Yu M."/>
        </authorList>
    </citation>
    <scope>NUCLEOTIDE SEQUENCE [LARGE SCALE GENOMIC DNA]</scope>
    <source>
        <strain evidence="9 10">WRAS1</strain>
    </source>
</reference>
<dbReference type="NCBIfam" id="TIGR00043">
    <property type="entry name" value="rRNA maturation RNase YbeY"/>
    <property type="match status" value="1"/>
</dbReference>
<protein>
    <recommendedName>
        <fullName evidence="7">Endoribonuclease YbeY</fullName>
        <ecNumber evidence="7">3.1.-.-</ecNumber>
    </recommendedName>
</protein>
<dbReference type="EC" id="3.1.-.-" evidence="7"/>
<evidence type="ECO:0000313" key="9">
    <source>
        <dbReference type="EMBL" id="RDD65819.1"/>
    </source>
</evidence>
<dbReference type="AlphaFoldDB" id="A0A369TKF3"/>
<dbReference type="Proteomes" id="UP000253977">
    <property type="component" value="Unassembled WGS sequence"/>
</dbReference>
<dbReference type="InterPro" id="IPR020549">
    <property type="entry name" value="YbeY_CS"/>
</dbReference>
<dbReference type="RefSeq" id="WP_114511384.1">
    <property type="nucleotide sequence ID" value="NZ_QPMK01000009.1"/>
</dbReference>
<keyword evidence="2 7" id="KW-0540">Nuclease</keyword>
<comment type="cofactor">
    <cofactor evidence="7">
        <name>Zn(2+)</name>
        <dbReference type="ChEBI" id="CHEBI:29105"/>
    </cofactor>
    <text evidence="7">Binds 1 zinc ion.</text>
</comment>
<dbReference type="PANTHER" id="PTHR46986">
    <property type="entry name" value="ENDORIBONUCLEASE YBEY, CHLOROPLASTIC"/>
    <property type="match status" value="1"/>
</dbReference>
<dbReference type="EMBL" id="QPMK01000009">
    <property type="protein sequence ID" value="RDD65819.1"/>
    <property type="molecule type" value="Genomic_DNA"/>
</dbReference>
<evidence type="ECO:0000256" key="5">
    <source>
        <dbReference type="ARBA" id="ARBA00022801"/>
    </source>
</evidence>
<evidence type="ECO:0000256" key="2">
    <source>
        <dbReference type="ARBA" id="ARBA00022722"/>
    </source>
</evidence>
<comment type="function">
    <text evidence="7">Single strand-specific metallo-endoribonuclease involved in late-stage 70S ribosome quality control and in maturation of the 3' terminus of the 16S rRNA.</text>
</comment>
<proteinExistence type="inferred from homology"/>
<keyword evidence="7" id="KW-0963">Cytoplasm</keyword>
<comment type="similarity">
    <text evidence="1 7">Belongs to the endoribonuclease YbeY family.</text>
</comment>
<feature type="binding site" evidence="7">
    <location>
        <position position="139"/>
    </location>
    <ligand>
        <name>Zn(2+)</name>
        <dbReference type="ChEBI" id="CHEBI:29105"/>
        <note>catalytic</note>
    </ligand>
</feature>
<sequence length="174" mass="18651">MLTETIVEDAGWQALDIASLAETAATSTLRHLGLDPARYEIAVLACDDDRIAALNADFRGKPQPTNVLSWPAFDLGSDRPGGAPEEVPPGTEEEPETLGDIAIALNTCLREASVAGKRPEEHVTHLIVHGVLHLLGYDHISDVDATLMERNEVAILGKLGLPDPYIEMTGPQAL</sequence>
<keyword evidence="5 7" id="KW-0378">Hydrolase</keyword>
<gene>
    <name evidence="7 9" type="primary">ybeY</name>
    <name evidence="9" type="ORF">DU478_12940</name>
</gene>
<dbReference type="PROSITE" id="PS01306">
    <property type="entry name" value="UPF0054"/>
    <property type="match status" value="1"/>
</dbReference>
<keyword evidence="7" id="KW-0698">rRNA processing</keyword>
<feature type="binding site" evidence="7">
    <location>
        <position position="129"/>
    </location>
    <ligand>
        <name>Zn(2+)</name>
        <dbReference type="ChEBI" id="CHEBI:29105"/>
        <note>catalytic</note>
    </ligand>
</feature>
<organism evidence="9 10">
    <name type="scientific">Thalassococcus profundi</name>
    <dbReference type="NCBI Taxonomy" id="2282382"/>
    <lineage>
        <taxon>Bacteria</taxon>
        <taxon>Pseudomonadati</taxon>
        <taxon>Pseudomonadota</taxon>
        <taxon>Alphaproteobacteria</taxon>
        <taxon>Rhodobacterales</taxon>
        <taxon>Roseobacteraceae</taxon>
        <taxon>Thalassococcus</taxon>
    </lineage>
</organism>
<keyword evidence="4 7" id="KW-0255">Endonuclease</keyword>